<feature type="modified residue" description="4-aspartylphosphate" evidence="9">
    <location>
        <position position="845"/>
    </location>
</feature>
<feature type="transmembrane region" description="Helical" evidence="10">
    <location>
        <begin position="17"/>
        <end position="36"/>
    </location>
</feature>
<dbReference type="Gene3D" id="3.40.50.2300">
    <property type="match status" value="1"/>
</dbReference>
<evidence type="ECO:0000256" key="2">
    <source>
        <dbReference type="ARBA" id="ARBA00012438"/>
    </source>
</evidence>
<comment type="catalytic activity">
    <reaction evidence="1">
        <text>ATP + protein L-histidine = ADP + protein N-phospho-L-histidine.</text>
        <dbReference type="EC" id="2.7.13.3"/>
    </reaction>
</comment>
<evidence type="ECO:0000259" key="12">
    <source>
        <dbReference type="PROSITE" id="PS50110"/>
    </source>
</evidence>
<dbReference type="InterPro" id="IPR001789">
    <property type="entry name" value="Sig_transdc_resp-reg_receiver"/>
</dbReference>
<evidence type="ECO:0000259" key="11">
    <source>
        <dbReference type="PROSITE" id="PS50109"/>
    </source>
</evidence>
<dbReference type="InterPro" id="IPR035965">
    <property type="entry name" value="PAS-like_dom_sf"/>
</dbReference>
<feature type="domain" description="PAS" evidence="13">
    <location>
        <begin position="406"/>
        <end position="449"/>
    </location>
</feature>
<dbReference type="SMART" id="SM00091">
    <property type="entry name" value="PAS"/>
    <property type="match status" value="2"/>
</dbReference>
<feature type="transmembrane region" description="Helical" evidence="10">
    <location>
        <begin position="148"/>
        <end position="167"/>
    </location>
</feature>
<dbReference type="InterPro" id="IPR003661">
    <property type="entry name" value="HisK_dim/P_dom"/>
</dbReference>
<evidence type="ECO:0000256" key="6">
    <source>
        <dbReference type="ARBA" id="ARBA00022777"/>
    </source>
</evidence>
<feature type="transmembrane region" description="Helical" evidence="10">
    <location>
        <begin position="79"/>
        <end position="96"/>
    </location>
</feature>
<dbReference type="PRINTS" id="PR00344">
    <property type="entry name" value="BCTRLSENSOR"/>
</dbReference>
<gene>
    <name evidence="15" type="ORF">H8K26_10395</name>
</gene>
<dbReference type="EC" id="2.7.13.3" evidence="2"/>
<dbReference type="Pfam" id="PF00512">
    <property type="entry name" value="HisKA"/>
    <property type="match status" value="1"/>
</dbReference>
<evidence type="ECO:0000256" key="1">
    <source>
        <dbReference type="ARBA" id="ARBA00000085"/>
    </source>
</evidence>
<dbReference type="Pfam" id="PF00989">
    <property type="entry name" value="PAS"/>
    <property type="match status" value="1"/>
</dbReference>
<dbReference type="SMART" id="SM00086">
    <property type="entry name" value="PAC"/>
    <property type="match status" value="2"/>
</dbReference>
<evidence type="ECO:0000256" key="9">
    <source>
        <dbReference type="PROSITE-ProRule" id="PRU00169"/>
    </source>
</evidence>
<dbReference type="InterPro" id="IPR000700">
    <property type="entry name" value="PAS-assoc_C"/>
</dbReference>
<dbReference type="CDD" id="cd00130">
    <property type="entry name" value="PAS"/>
    <property type="match status" value="1"/>
</dbReference>
<dbReference type="PROSITE" id="PS50110">
    <property type="entry name" value="RESPONSE_REGULATORY"/>
    <property type="match status" value="1"/>
</dbReference>
<dbReference type="Pfam" id="PF13426">
    <property type="entry name" value="PAS_9"/>
    <property type="match status" value="1"/>
</dbReference>
<dbReference type="InterPro" id="IPR011006">
    <property type="entry name" value="CheY-like_superfamily"/>
</dbReference>
<dbReference type="InterPro" id="IPR013767">
    <property type="entry name" value="PAS_fold"/>
</dbReference>
<dbReference type="SMART" id="SM00448">
    <property type="entry name" value="REC"/>
    <property type="match status" value="1"/>
</dbReference>
<dbReference type="Pfam" id="PF02518">
    <property type="entry name" value="HATPase_c"/>
    <property type="match status" value="1"/>
</dbReference>
<dbReference type="RefSeq" id="WP_190479321.1">
    <property type="nucleotide sequence ID" value="NZ_JACOFT010000003.1"/>
</dbReference>
<keyword evidence="10" id="KW-0472">Membrane</keyword>
<evidence type="ECO:0000256" key="4">
    <source>
        <dbReference type="ARBA" id="ARBA00022679"/>
    </source>
</evidence>
<feature type="transmembrane region" description="Helical" evidence="10">
    <location>
        <begin position="116"/>
        <end position="136"/>
    </location>
</feature>
<dbReference type="InterPro" id="IPR001610">
    <property type="entry name" value="PAC"/>
</dbReference>
<evidence type="ECO:0000259" key="14">
    <source>
        <dbReference type="PROSITE" id="PS50113"/>
    </source>
</evidence>
<keyword evidence="8" id="KW-0902">Two-component regulatory system</keyword>
<dbReference type="InterPro" id="IPR003594">
    <property type="entry name" value="HATPase_dom"/>
</dbReference>
<evidence type="ECO:0000256" key="7">
    <source>
        <dbReference type="ARBA" id="ARBA00022840"/>
    </source>
</evidence>
<keyword evidence="3 9" id="KW-0597">Phosphoprotein</keyword>
<dbReference type="InterPro" id="IPR036097">
    <property type="entry name" value="HisK_dim/P_sf"/>
</dbReference>
<dbReference type="PANTHER" id="PTHR43065:SF42">
    <property type="entry name" value="TWO-COMPONENT SENSOR PPRA"/>
    <property type="match status" value="1"/>
</dbReference>
<keyword evidence="10" id="KW-0812">Transmembrane</keyword>
<dbReference type="InterPro" id="IPR004358">
    <property type="entry name" value="Sig_transdc_His_kin-like_C"/>
</dbReference>
<name>A0ABR6XG20_9BURK</name>
<dbReference type="PROSITE" id="PS50113">
    <property type="entry name" value="PAC"/>
    <property type="match status" value="1"/>
</dbReference>
<feature type="domain" description="Histidine kinase" evidence="11">
    <location>
        <begin position="546"/>
        <end position="771"/>
    </location>
</feature>
<dbReference type="Pfam" id="PF00072">
    <property type="entry name" value="Response_reg"/>
    <property type="match status" value="1"/>
</dbReference>
<dbReference type="Gene3D" id="3.30.565.10">
    <property type="entry name" value="Histidine kinase-like ATPase, C-terminal domain"/>
    <property type="match status" value="1"/>
</dbReference>
<dbReference type="InterPro" id="IPR036890">
    <property type="entry name" value="HATPase_C_sf"/>
</dbReference>
<evidence type="ECO:0000313" key="15">
    <source>
        <dbReference type="EMBL" id="MBC3811851.1"/>
    </source>
</evidence>
<feature type="domain" description="Response regulatory" evidence="12">
    <location>
        <begin position="794"/>
        <end position="910"/>
    </location>
</feature>
<feature type="transmembrane region" description="Helical" evidence="10">
    <location>
        <begin position="48"/>
        <end position="67"/>
    </location>
</feature>
<dbReference type="SMART" id="SM00387">
    <property type="entry name" value="HATPase_c"/>
    <property type="match status" value="1"/>
</dbReference>
<evidence type="ECO:0000256" key="10">
    <source>
        <dbReference type="SAM" id="Phobius"/>
    </source>
</evidence>
<dbReference type="InterPro" id="IPR005467">
    <property type="entry name" value="His_kinase_dom"/>
</dbReference>
<dbReference type="EMBL" id="JACOFT010000003">
    <property type="protein sequence ID" value="MBC3811851.1"/>
    <property type="molecule type" value="Genomic_DNA"/>
</dbReference>
<keyword evidence="6" id="KW-0418">Kinase</keyword>
<accession>A0ABR6XG20</accession>
<dbReference type="SUPFAM" id="SSF47384">
    <property type="entry name" value="Homodimeric domain of signal transducing histidine kinase"/>
    <property type="match status" value="1"/>
</dbReference>
<dbReference type="Proteomes" id="UP000637632">
    <property type="component" value="Unassembled WGS sequence"/>
</dbReference>
<dbReference type="Gene3D" id="1.10.287.130">
    <property type="match status" value="1"/>
</dbReference>
<evidence type="ECO:0000256" key="3">
    <source>
        <dbReference type="ARBA" id="ARBA00022553"/>
    </source>
</evidence>
<dbReference type="InterPro" id="IPR000014">
    <property type="entry name" value="PAS"/>
</dbReference>
<comment type="caution">
    <text evidence="15">The sequence shown here is derived from an EMBL/GenBank/DDBJ whole genome shotgun (WGS) entry which is preliminary data.</text>
</comment>
<dbReference type="SUPFAM" id="SSF55785">
    <property type="entry name" value="PYP-like sensor domain (PAS domain)"/>
    <property type="match status" value="2"/>
</dbReference>
<dbReference type="PROSITE" id="PS50112">
    <property type="entry name" value="PAS"/>
    <property type="match status" value="1"/>
</dbReference>
<evidence type="ECO:0000259" key="13">
    <source>
        <dbReference type="PROSITE" id="PS50112"/>
    </source>
</evidence>
<dbReference type="NCBIfam" id="TIGR00229">
    <property type="entry name" value="sensory_box"/>
    <property type="match status" value="1"/>
</dbReference>
<protein>
    <recommendedName>
        <fullName evidence="2">histidine kinase</fullName>
        <ecNumber evidence="2">2.7.13.3</ecNumber>
    </recommendedName>
</protein>
<keyword evidence="16" id="KW-1185">Reference proteome</keyword>
<evidence type="ECO:0000313" key="16">
    <source>
        <dbReference type="Proteomes" id="UP000637632"/>
    </source>
</evidence>
<evidence type="ECO:0000256" key="5">
    <source>
        <dbReference type="ARBA" id="ARBA00022741"/>
    </source>
</evidence>
<dbReference type="SUPFAM" id="SSF52172">
    <property type="entry name" value="CheY-like"/>
    <property type="match status" value="1"/>
</dbReference>
<keyword evidence="7" id="KW-0067">ATP-binding</keyword>
<reference evidence="15 16" key="1">
    <citation type="submission" date="2020-08" db="EMBL/GenBank/DDBJ databases">
        <title>Novel species isolated from subtropical streams in China.</title>
        <authorList>
            <person name="Lu H."/>
        </authorList>
    </citation>
    <scope>NUCLEOTIDE SEQUENCE [LARGE SCALE GENOMIC DNA]</scope>
    <source>
        <strain evidence="15 16">CCTCC AB 2015119</strain>
    </source>
</reference>
<dbReference type="PROSITE" id="PS50109">
    <property type="entry name" value="HIS_KIN"/>
    <property type="match status" value="1"/>
</dbReference>
<dbReference type="InterPro" id="IPR033425">
    <property type="entry name" value="MASE3"/>
</dbReference>
<keyword evidence="10" id="KW-1133">Transmembrane helix</keyword>
<dbReference type="SUPFAM" id="SSF55874">
    <property type="entry name" value="ATPase domain of HSP90 chaperone/DNA topoisomerase II/histidine kinase"/>
    <property type="match status" value="1"/>
</dbReference>
<sequence>MLISGVDAKRQLLRRQLYLVAVFAALFLLAMFLPLTDIHIPHQYYLPLHTLLEFAAILFAFLIFAAVWHTPEKEVSTSLLLIAVTLLAAGWLDFAHVMSYKGMPDLITPSSPQKSIAFWLFARILFAGIILFISFFPNLHPPGRRFRYTVLVAFSVINLGILWLVFFQESSLVITYNENTGLSQFKIVTEWLITAALSVAAFRYYRLARASGQEFSTLMFAAIAIAAMSEFFFADYVVISDTSNVIGHFYKVVSYALIYRAMFVVIVRKPYQTLAMHAETVQKINETLRSQAMALESSATPIFLTDENGLLRWRNPASRAILPPDASEVAGQACLFSAPITPDPRIAAELRKTVEAGRIWRGAITITRSNGESFIINRTVTPLLNDNGIIEGYVSVGENVTESTKALLRHKRVLDTAIDGFVIVDTKGDLLEVNEAYVKMSGYSMEELLTMSISQLHVMQSAENAQNHLQKIRTQYRDQFETHHRHKDGHIFRVEVSVTYDPESRHFFIFTRDISEREKAECVKQELERQLQQSQKMQALGQLTGGIAHDFNNILAAILGYSNLALERFVPDKQSKLAIYLKEIITASERARDLIAKMLTFTRTQASSSVNLMSPAAVIQEVVAMMLPSLPSSIQLQSHIEDDLCIRMDAGELSQILLNLVINARDAIDTHGVIDIHLHQTELHGEICAISQQRLSGTYLAIDVSDNGAGISPEHMSRLFDPFFTTKEVGKGTGLGLSMVQGILRRSDAHILVESGANLGSRFRLLFSIVPASECKSPAAKNSSAVGVTGTGQRIWVVDDEPAVGGFLRELLEGAGYQVELFTDPYKVMNALANEEIAIDLLITDQTMPGITGVTLARYLHSMQPDLPVILCTGYSDGLDRNEALRKGIKHYFTKPVAAADLLKTIADIFAHNHKKH</sequence>
<feature type="transmembrane region" description="Helical" evidence="10">
    <location>
        <begin position="187"/>
        <end position="205"/>
    </location>
</feature>
<dbReference type="CDD" id="cd00082">
    <property type="entry name" value="HisKA"/>
    <property type="match status" value="1"/>
</dbReference>
<keyword evidence="5" id="KW-0547">Nucleotide-binding</keyword>
<keyword evidence="4" id="KW-0808">Transferase</keyword>
<dbReference type="PANTHER" id="PTHR43065">
    <property type="entry name" value="SENSOR HISTIDINE KINASE"/>
    <property type="match status" value="1"/>
</dbReference>
<dbReference type="Gene3D" id="3.30.450.20">
    <property type="entry name" value="PAS domain"/>
    <property type="match status" value="2"/>
</dbReference>
<proteinExistence type="predicted"/>
<organism evidence="15 16">
    <name type="scientific">Undibacterium aquatile</name>
    <dbReference type="NCBI Taxonomy" id="1537398"/>
    <lineage>
        <taxon>Bacteria</taxon>
        <taxon>Pseudomonadati</taxon>
        <taxon>Pseudomonadota</taxon>
        <taxon>Betaproteobacteria</taxon>
        <taxon>Burkholderiales</taxon>
        <taxon>Oxalobacteraceae</taxon>
        <taxon>Undibacterium</taxon>
    </lineage>
</organism>
<feature type="transmembrane region" description="Helical" evidence="10">
    <location>
        <begin position="217"/>
        <end position="239"/>
    </location>
</feature>
<feature type="domain" description="PAC" evidence="14">
    <location>
        <begin position="360"/>
        <end position="412"/>
    </location>
</feature>
<dbReference type="SMART" id="SM00388">
    <property type="entry name" value="HisKA"/>
    <property type="match status" value="1"/>
</dbReference>
<dbReference type="CDD" id="cd00156">
    <property type="entry name" value="REC"/>
    <property type="match status" value="1"/>
</dbReference>
<dbReference type="Pfam" id="PF17159">
    <property type="entry name" value="MASE3"/>
    <property type="match status" value="1"/>
</dbReference>
<evidence type="ECO:0000256" key="8">
    <source>
        <dbReference type="ARBA" id="ARBA00023012"/>
    </source>
</evidence>